<dbReference type="AlphaFoldDB" id="A1ZHP5"/>
<dbReference type="OrthoDB" id="978166at2"/>
<keyword evidence="1" id="KW-0812">Transmembrane</keyword>
<name>A1ZHP5_MICM2</name>
<dbReference type="Proteomes" id="UP000004095">
    <property type="component" value="Unassembled WGS sequence"/>
</dbReference>
<sequence>MDDITRILAYLDGKLEGAEKKAFEEELTTNASLQQDLEFYQNLRLVGEVFGKGGIKAQLENVWATKQASQTKQVSSTWQYAVVAIVLIVTGVWVVWQLNRSKNWWQNQQRYAQVLQQQKKRYASQRLPVLDTQMAQQRGIAAPQKNLPAIDTLLKAGQEVVFSWNNASLKGQKLELEVFTKATQSQPKRWDLPKNKAVFKTSLPPGFYYWRLNIKGEETVNFGRFYVVK</sequence>
<evidence type="ECO:0000313" key="2">
    <source>
        <dbReference type="EMBL" id="EAY30052.1"/>
    </source>
</evidence>
<dbReference type="RefSeq" id="WP_002695597.1">
    <property type="nucleotide sequence ID" value="NZ_AAWS01000008.1"/>
</dbReference>
<keyword evidence="3" id="KW-1185">Reference proteome</keyword>
<gene>
    <name evidence="2" type="ORF">M23134_05385</name>
</gene>
<feature type="transmembrane region" description="Helical" evidence="1">
    <location>
        <begin position="78"/>
        <end position="96"/>
    </location>
</feature>
<protein>
    <submittedName>
        <fullName evidence="2">Uncharacterized protein</fullName>
    </submittedName>
</protein>
<organism evidence="2 3">
    <name type="scientific">Microscilla marina ATCC 23134</name>
    <dbReference type="NCBI Taxonomy" id="313606"/>
    <lineage>
        <taxon>Bacteria</taxon>
        <taxon>Pseudomonadati</taxon>
        <taxon>Bacteroidota</taxon>
        <taxon>Cytophagia</taxon>
        <taxon>Cytophagales</taxon>
        <taxon>Microscillaceae</taxon>
        <taxon>Microscilla</taxon>
    </lineage>
</organism>
<accession>A1ZHP5</accession>
<evidence type="ECO:0000313" key="3">
    <source>
        <dbReference type="Proteomes" id="UP000004095"/>
    </source>
</evidence>
<keyword evidence="1" id="KW-0472">Membrane</keyword>
<keyword evidence="1" id="KW-1133">Transmembrane helix</keyword>
<comment type="caution">
    <text evidence="2">The sequence shown here is derived from an EMBL/GenBank/DDBJ whole genome shotgun (WGS) entry which is preliminary data.</text>
</comment>
<reference evidence="2 3" key="1">
    <citation type="submission" date="2007-01" db="EMBL/GenBank/DDBJ databases">
        <authorList>
            <person name="Haygood M."/>
            <person name="Podell S."/>
            <person name="Anderson C."/>
            <person name="Hopkinson B."/>
            <person name="Roe K."/>
            <person name="Barbeau K."/>
            <person name="Gaasterland T."/>
            <person name="Ferriera S."/>
            <person name="Johnson J."/>
            <person name="Kravitz S."/>
            <person name="Beeson K."/>
            <person name="Sutton G."/>
            <person name="Rogers Y.-H."/>
            <person name="Friedman R."/>
            <person name="Frazier M."/>
            <person name="Venter J.C."/>
        </authorList>
    </citation>
    <scope>NUCLEOTIDE SEQUENCE [LARGE SCALE GENOMIC DNA]</scope>
    <source>
        <strain evidence="2 3">ATCC 23134</strain>
    </source>
</reference>
<dbReference type="EMBL" id="AAWS01000008">
    <property type="protein sequence ID" value="EAY30052.1"/>
    <property type="molecule type" value="Genomic_DNA"/>
</dbReference>
<evidence type="ECO:0000256" key="1">
    <source>
        <dbReference type="SAM" id="Phobius"/>
    </source>
</evidence>
<proteinExistence type="predicted"/>